<dbReference type="OrthoDB" id="3885507at2"/>
<organism evidence="2 3">
    <name type="scientific">Nocardioides pocheonensis</name>
    <dbReference type="NCBI Taxonomy" id="661485"/>
    <lineage>
        <taxon>Bacteria</taxon>
        <taxon>Bacillati</taxon>
        <taxon>Actinomycetota</taxon>
        <taxon>Actinomycetes</taxon>
        <taxon>Propionibacteriales</taxon>
        <taxon>Nocardioidaceae</taxon>
        <taxon>Nocardioides</taxon>
    </lineage>
</organism>
<comment type="caution">
    <text evidence="2">The sequence shown here is derived from an EMBL/GenBank/DDBJ whole genome shotgun (WGS) entry which is preliminary data.</text>
</comment>
<keyword evidence="2" id="KW-0645">Protease</keyword>
<dbReference type="GO" id="GO:0030246">
    <property type="term" value="F:carbohydrate binding"/>
    <property type="evidence" value="ECO:0007669"/>
    <property type="project" value="InterPro"/>
</dbReference>
<dbReference type="SUPFAM" id="SSF49452">
    <property type="entry name" value="Starch-binding domain-like"/>
    <property type="match status" value="1"/>
</dbReference>
<dbReference type="SUPFAM" id="SSF49464">
    <property type="entry name" value="Carboxypeptidase regulatory domain-like"/>
    <property type="match status" value="1"/>
</dbReference>
<dbReference type="Proteomes" id="UP000279994">
    <property type="component" value="Unassembled WGS sequence"/>
</dbReference>
<keyword evidence="2" id="KW-0378">Hydrolase</keyword>
<dbReference type="AlphaFoldDB" id="A0A3N0GNE3"/>
<keyword evidence="2" id="KW-0121">Carboxypeptidase</keyword>
<protein>
    <submittedName>
        <fullName evidence="2">Carboxypeptidase regulatory-like domain-containing protein</fullName>
    </submittedName>
</protein>
<dbReference type="InterPro" id="IPR008969">
    <property type="entry name" value="CarboxyPept-like_regulatory"/>
</dbReference>
<keyword evidence="1" id="KW-0732">Signal</keyword>
<dbReference type="Pfam" id="PF13620">
    <property type="entry name" value="CarboxypepD_reg"/>
    <property type="match status" value="1"/>
</dbReference>
<dbReference type="GO" id="GO:0004180">
    <property type="term" value="F:carboxypeptidase activity"/>
    <property type="evidence" value="ECO:0007669"/>
    <property type="project" value="UniProtKB-KW"/>
</dbReference>
<sequence length="639" mass="64886">MTLLAVPRRLLPLLAALLVAVPLVLAPSLPASAVVVQGSVTGTVTDSGGNPLSGVYVYFLRNTSGGGISPSGATATDGTGHYVYPLDPADYTVVFDDPSGDHVTQYWDHVQHLADATPVTVTSSHVTSAIDAQLADAGSISGTVTLPATADLNTDDADVDVIDPATGDFAGWTVLDPADETAPGSHAYTYTVTGLPAGDYRVEFAHEDYTATVEAQYYDGHPESAGAGSANLVTLAAAEHATGIDATLHTGGTISGTLVDGNGDPIADCEVAAFNTVDHWASRSATTDASGKFVVGGLTTGKYGVLVGDPYGTGNACATTEYYTRADGDLSESGTGIVALSTAPGTDVALPNPLVYGTPDIANTAAPTVPTTAPVVGTQVTANPGTWNPADATLAYQWKAGGADIAGATHASYVPVAGDVGKRLSVTVTATKPGYGSATATSNLTAPVTGTSQSTAIANTAPPGITGLARVGEQLSAYAGSWYTPTGAPTTSLQWLRNGVPVAGATGATYVLAPVDLGARISLRVTATKDGYPPAQRTSDPSNPVAAGVLTLTDVPRMLGVLKVGKVLSALPAPASPTATSVRFQWLRNGVPIKGLAAKRARYKLVRADRGKHISVRITEVRPGYAPTVSVAKRGGKVR</sequence>
<feature type="chain" id="PRO_5017947318" evidence="1">
    <location>
        <begin position="34"/>
        <end position="639"/>
    </location>
</feature>
<evidence type="ECO:0000256" key="1">
    <source>
        <dbReference type="SAM" id="SignalP"/>
    </source>
</evidence>
<proteinExistence type="predicted"/>
<reference evidence="2 3" key="1">
    <citation type="submission" date="2018-11" db="EMBL/GenBank/DDBJ databases">
        <authorList>
            <person name="Li F."/>
        </authorList>
    </citation>
    <scope>NUCLEOTIDE SEQUENCE [LARGE SCALE GENOMIC DNA]</scope>
    <source>
        <strain evidence="2 3">Gsoil 818</strain>
    </source>
</reference>
<name>A0A3N0GNE3_9ACTN</name>
<dbReference type="RefSeq" id="WP_123223412.1">
    <property type="nucleotide sequence ID" value="NZ_RJSF01000040.1"/>
</dbReference>
<dbReference type="Gene3D" id="2.60.40.1120">
    <property type="entry name" value="Carboxypeptidase-like, regulatory domain"/>
    <property type="match status" value="2"/>
</dbReference>
<evidence type="ECO:0000313" key="3">
    <source>
        <dbReference type="Proteomes" id="UP000279994"/>
    </source>
</evidence>
<evidence type="ECO:0000313" key="2">
    <source>
        <dbReference type="EMBL" id="RNM14004.1"/>
    </source>
</evidence>
<dbReference type="Gene3D" id="2.60.40.2700">
    <property type="match status" value="3"/>
</dbReference>
<accession>A0A3N0GNE3</accession>
<dbReference type="InterPro" id="IPR013784">
    <property type="entry name" value="Carb-bd-like_fold"/>
</dbReference>
<gene>
    <name evidence="2" type="ORF">EFL26_13775</name>
</gene>
<feature type="signal peptide" evidence="1">
    <location>
        <begin position="1"/>
        <end position="33"/>
    </location>
</feature>
<keyword evidence="3" id="KW-1185">Reference proteome</keyword>
<dbReference type="EMBL" id="RJSF01000040">
    <property type="protein sequence ID" value="RNM14004.1"/>
    <property type="molecule type" value="Genomic_DNA"/>
</dbReference>